<feature type="compositionally biased region" description="Acidic residues" evidence="2">
    <location>
        <begin position="1021"/>
        <end position="1033"/>
    </location>
</feature>
<accession>A0A6A7FTA1</accession>
<feature type="compositionally biased region" description="Polar residues" evidence="2">
    <location>
        <begin position="9"/>
        <end position="23"/>
    </location>
</feature>
<evidence type="ECO:0000256" key="1">
    <source>
        <dbReference type="SAM" id="Coils"/>
    </source>
</evidence>
<feature type="compositionally biased region" description="Basic residues" evidence="2">
    <location>
        <begin position="504"/>
        <end position="524"/>
    </location>
</feature>
<feature type="region of interest" description="Disordered" evidence="2">
    <location>
        <begin position="330"/>
        <end position="370"/>
    </location>
</feature>
<dbReference type="PANTHER" id="PTHR12449">
    <property type="entry name" value="DEATH DOMAIN-CONTAINING PROTEIN"/>
    <property type="match status" value="1"/>
</dbReference>
<feature type="compositionally biased region" description="Low complexity" evidence="2">
    <location>
        <begin position="346"/>
        <end position="368"/>
    </location>
</feature>
<feature type="compositionally biased region" description="Polar residues" evidence="2">
    <location>
        <begin position="555"/>
        <end position="566"/>
    </location>
</feature>
<feature type="compositionally biased region" description="Low complexity" evidence="2">
    <location>
        <begin position="659"/>
        <end position="672"/>
    </location>
</feature>
<organism evidence="4">
    <name type="scientific">Hirondellea gigas</name>
    <dbReference type="NCBI Taxonomy" id="1518452"/>
    <lineage>
        <taxon>Eukaryota</taxon>
        <taxon>Metazoa</taxon>
        <taxon>Ecdysozoa</taxon>
        <taxon>Arthropoda</taxon>
        <taxon>Crustacea</taxon>
        <taxon>Multicrustacea</taxon>
        <taxon>Malacostraca</taxon>
        <taxon>Eumalacostraca</taxon>
        <taxon>Peracarida</taxon>
        <taxon>Amphipoda</taxon>
        <taxon>Amphilochidea</taxon>
        <taxon>Lysianassida</taxon>
        <taxon>Lysianassidira</taxon>
        <taxon>Lysianassoidea</taxon>
        <taxon>Lysianassidae</taxon>
        <taxon>Hirondellea</taxon>
    </lineage>
</organism>
<feature type="region of interest" description="Disordered" evidence="2">
    <location>
        <begin position="1"/>
        <end position="42"/>
    </location>
</feature>
<dbReference type="PANTHER" id="PTHR12449:SF22">
    <property type="entry name" value="NUCLEOLAR PROTEIN 4"/>
    <property type="match status" value="1"/>
</dbReference>
<feature type="region of interest" description="Disordered" evidence="2">
    <location>
        <begin position="276"/>
        <end position="309"/>
    </location>
</feature>
<dbReference type="Pfam" id="PF23079">
    <property type="entry name" value="HTH_NOL4_2nd"/>
    <property type="match status" value="1"/>
</dbReference>
<feature type="compositionally biased region" description="Polar residues" evidence="2">
    <location>
        <begin position="620"/>
        <end position="658"/>
    </location>
</feature>
<evidence type="ECO:0000259" key="3">
    <source>
        <dbReference type="Pfam" id="PF23079"/>
    </source>
</evidence>
<name>A0A6A7FTA1_9CRUS</name>
<feature type="domain" description="Nucleolar protein 4 helical" evidence="3">
    <location>
        <begin position="1041"/>
        <end position="1140"/>
    </location>
</feature>
<dbReference type="InterPro" id="IPR039788">
    <property type="entry name" value="NOL4/NOL4L"/>
</dbReference>
<dbReference type="InterPro" id="IPR056549">
    <property type="entry name" value="HTH_NOL4"/>
</dbReference>
<feature type="compositionally biased region" description="Low complexity" evidence="2">
    <location>
        <begin position="525"/>
        <end position="551"/>
    </location>
</feature>
<feature type="region of interest" description="Disordered" evidence="2">
    <location>
        <begin position="1456"/>
        <end position="1498"/>
    </location>
</feature>
<reference evidence="4" key="1">
    <citation type="submission" date="2017-11" db="EMBL/GenBank/DDBJ databases">
        <title>The sensing device of the deep-sea amphipod.</title>
        <authorList>
            <person name="Kobayashi H."/>
            <person name="Nagahama T."/>
            <person name="Arai W."/>
            <person name="Sasagawa Y."/>
            <person name="Umeda M."/>
            <person name="Hayashi T."/>
            <person name="Nikaido I."/>
            <person name="Watanabe H."/>
            <person name="Oguri K."/>
            <person name="Kitazato H."/>
            <person name="Fujioka K."/>
            <person name="Kido Y."/>
            <person name="Takami H."/>
        </authorList>
    </citation>
    <scope>NUCLEOTIDE SEQUENCE</scope>
    <source>
        <tissue evidence="4">Whole body</tissue>
    </source>
</reference>
<keyword evidence="1" id="KW-0175">Coiled coil</keyword>
<feature type="compositionally biased region" description="Low complexity" evidence="2">
    <location>
        <begin position="591"/>
        <end position="611"/>
    </location>
</feature>
<feature type="compositionally biased region" description="Low complexity" evidence="2">
    <location>
        <begin position="1001"/>
        <end position="1015"/>
    </location>
</feature>
<feature type="region of interest" description="Disordered" evidence="2">
    <location>
        <begin position="496"/>
        <end position="768"/>
    </location>
</feature>
<feature type="coiled-coil region" evidence="1">
    <location>
        <begin position="795"/>
        <end position="841"/>
    </location>
</feature>
<sequence>MMVHDSGHSTKAGNMQQQQQDRSTPSRKRDRKTAGLSYGPVASLSSSIDGSVIGPPASSPRSALTHDAMIRELSSPPSPKVPRLGMHDTYQPWVLQTYGDSAKTKTITKNKYQRILQILRGDYIDNETSKFKLWVKGRGFRIGPPPGYFQGGDGNTEDLMGGMSLLVAGQTGVDYSPDKDPRPDIFVQTGTVKDTEGNERISFKKVAVVEDFFDIIYNLHVCRDGKEQKHMGQKRTYRAVSERYAFVPREAVTKFLVLCTECPRRSSGVQVNLHSNLNNNNNNTKNSHNTNNNNTTNNNNNNISSGGLHNNGVGDVGRLTKVASAFQPIVSSRNNQNNGKKFNGISSSLHSPPSSLSTSHPLSPNSHSFLSMAPTHPTPHSIISFLPTPASPITSHSICSLLPNHSTNTNNVSQPYNPIDVVNHATNHHSLSPMSAMGTVPHSPLLPTSLSSLSLASPFQLPSHLLQSSLGLSAHLTHPSSLLHNQLTPSMTPIAHITSEKSVKQKVKAPKRSRASTGHNKRKAPSTSRASTTTATPKKSTTSPSNSLSTRLVSAATSETSQSEPTNAAAVTLVSNSLPSPTETPEISKTSDSPSSLPLISSNLTSSSSMLTENVPHPAQSPTADVISSQSPETVNSSLKSQVTVPHSVSPSPELTAQSTTSPSTVLSSTVTEPPQVPKVTSQSPVTNISSDLSENSESTTEASASQTSAANCQQLVIKQEEQEQLSQSPSKSPISPSIPITKSKSPSRICSPHLLLSPPKEEKKDFDERVSNFSSSINYSMPITTIYLKHMRDLQQHQQQQHRQEEQEQQLRNYEEFRLQQELQRQREEQEEREQQQMKLLILHQHQHILQQKLLQHELQQQQYLRQQQQYFHQQMQHQELLQSPQVQIKTEAVDCKDNLLSPCNNISNNDSDKENNDGNVSTVQQMYWDGSSLGPAADAAANAGAADAAAAAAAAANDTKTDMKLDARGPEWLQQQQQNSLIKPDTATTMRNQSPCPSPSLSDPPASIADDSSTGGGRDEDEDDDDAEDDKADAHHDPERLKAFNMFVRLFVDENLDRMVPISKQPKEKIQAIIDACGRQFPEFSERTRKRIRTYLKSCRRNKRTRDSNGWGEGGRPTPPHMTSLQAEQLLATACENEAQNAKRMRLGLEPVAQPHPYTSQQPTIAMVGSDKGVSFMEVSSVVTKVEAIPKGSSMIEGSNVVNGTATAATGGGGGSMMAVTACTGGQVTVFQPVVTSMVTTMPPSTTASVFPHTTFQQHTYQKITPAAAAAAASTNGPTDLSMRGSGAVHHSTPIPTILPHPTTSLTNLNAATSITAGPMITNKIVIAGNNINTIASNNSIAAMANSPVAVAGVANNNINTNNISAIGVCPNNTSTTIVNNTGGGGIVVTNPAAVAGNIVAVGGMQNPNANMANTAVGGGGVVVGNMNMSSTGMTIGGGGGGVGAPPGCAINMSSSNSSSMISSSNSNTNSSNGNSNNGSNGSSNTSCSSGIAGAKARPTLSPVEVAAVRQLITGYRESAAFLLRSAEELQNLIHQQNS</sequence>
<proteinExistence type="evidence at transcript level"/>
<evidence type="ECO:0000313" key="4">
    <source>
        <dbReference type="EMBL" id="LAC21698.1"/>
    </source>
</evidence>
<feature type="compositionally biased region" description="Low complexity" evidence="2">
    <location>
        <begin position="1456"/>
        <end position="1493"/>
    </location>
</feature>
<feature type="compositionally biased region" description="Low complexity" evidence="2">
    <location>
        <begin position="725"/>
        <end position="748"/>
    </location>
</feature>
<feature type="compositionally biased region" description="Polar residues" evidence="2">
    <location>
        <begin position="330"/>
        <end position="340"/>
    </location>
</feature>
<feature type="region of interest" description="Disordered" evidence="2">
    <location>
        <begin position="989"/>
        <end position="1040"/>
    </location>
</feature>
<feature type="compositionally biased region" description="Polar residues" evidence="2">
    <location>
        <begin position="573"/>
        <end position="590"/>
    </location>
</feature>
<feature type="compositionally biased region" description="Polar residues" evidence="2">
    <location>
        <begin position="679"/>
        <end position="693"/>
    </location>
</feature>
<protein>
    <submittedName>
        <fullName evidence="4">Nucleolar protein 4-like Protein</fullName>
    </submittedName>
</protein>
<dbReference type="EMBL" id="IACT01002417">
    <property type="protein sequence ID" value="LAC21698.1"/>
    <property type="molecule type" value="mRNA"/>
</dbReference>
<feature type="compositionally biased region" description="Low complexity" evidence="2">
    <location>
        <begin position="694"/>
        <end position="712"/>
    </location>
</feature>
<evidence type="ECO:0000256" key="2">
    <source>
        <dbReference type="SAM" id="MobiDB-lite"/>
    </source>
</evidence>